<dbReference type="InterPro" id="IPR037524">
    <property type="entry name" value="PA14/GLEYA"/>
</dbReference>
<protein>
    <recommendedName>
        <fullName evidence="2">PA14 domain-containing protein</fullName>
    </recommendedName>
</protein>
<name>A0A1L0B7P3_9ASCO</name>
<keyword evidence="4" id="KW-1185">Reference proteome</keyword>
<dbReference type="Pfam" id="PF10528">
    <property type="entry name" value="GLEYA"/>
    <property type="match status" value="1"/>
</dbReference>
<organism evidence="3 4">
    <name type="scientific">Hanseniaspora guilliermondii</name>
    <dbReference type="NCBI Taxonomy" id="56406"/>
    <lineage>
        <taxon>Eukaryota</taxon>
        <taxon>Fungi</taxon>
        <taxon>Dikarya</taxon>
        <taxon>Ascomycota</taxon>
        <taxon>Saccharomycotina</taxon>
        <taxon>Saccharomycetes</taxon>
        <taxon>Saccharomycodales</taxon>
        <taxon>Saccharomycodaceae</taxon>
        <taxon>Hanseniaspora</taxon>
    </lineage>
</organism>
<sequence>MNSYLILFYFCSILKKFEAANIEGCQSSLINTNVDGLVGNIYYYPWANNNKDKNNDLLYTSEYQQGGYASNSTIVGENDDHSFTDPATVALNVRATNFTFNFDPHKGRYEEWMNAPNFYTLDGQHPNIPISNYAFSINGYVVPKTSGQYTFTLGYSDDLTMFFIGNGNTPIGCCETSENSVGVDRQKAQIARNYSANNPISYSAELTKGFAYPVSIFYVNIDNVGYYSLTYTDPEGVTHEDWTGFAYGIDDTSDSDTCYFQNTYSTTTLWTETEPSLTTVTHNATTVTTIPSTNGVPEIIETIISQSIDIEEFDPMPRSTTTVYTPYTGISTLTSTTITSNFGNTSLGMYVIVETPESTVTTPWTGTDSTTVYTQTVITGTDGNPTTSPIVVVETPESTITTPWTGTDSTTVYTETVSTDNDGKPTTSPIVVVETPESTITTPWTGSFTSTTTSYSVATGTDGKPTTSSVVIVETPESTTTIPWTGTATTTVTSSVVTTNSDGKPTTSPIVVIETPGSTLRLTVPWTGIFTSSYTTKTVVTEPNGSLSTIPLVIVETPTFNGWNSTFITTNTATDIETVTCTDLVCEQQSTNGQQPKPTQSAYWY</sequence>
<feature type="chain" id="PRO_5013199319" description="PA14 domain-containing protein" evidence="1">
    <location>
        <begin position="20"/>
        <end position="605"/>
    </location>
</feature>
<dbReference type="InterPro" id="IPR018871">
    <property type="entry name" value="GLEYA_adhesin_domain"/>
</dbReference>
<dbReference type="Gene3D" id="2.60.120.1560">
    <property type="match status" value="1"/>
</dbReference>
<dbReference type="EMBL" id="FQNF01000186">
    <property type="protein sequence ID" value="SGZ41852.1"/>
    <property type="molecule type" value="Genomic_DNA"/>
</dbReference>
<dbReference type="Proteomes" id="UP000183365">
    <property type="component" value="Unassembled WGS sequence"/>
</dbReference>
<dbReference type="AlphaFoldDB" id="A0A1L0B7P3"/>
<gene>
    <name evidence="3" type="ORF">HGUI_04053</name>
</gene>
<evidence type="ECO:0000256" key="1">
    <source>
        <dbReference type="SAM" id="SignalP"/>
    </source>
</evidence>
<reference evidence="4" key="1">
    <citation type="submission" date="2016-11" db="EMBL/GenBank/DDBJ databases">
        <authorList>
            <person name="Guldener U."/>
        </authorList>
    </citation>
    <scope>NUCLEOTIDE SEQUENCE [LARGE SCALE GENOMIC DNA]</scope>
</reference>
<evidence type="ECO:0000313" key="3">
    <source>
        <dbReference type="EMBL" id="SGZ41852.1"/>
    </source>
</evidence>
<dbReference type="Pfam" id="PF00624">
    <property type="entry name" value="Flocculin"/>
    <property type="match status" value="2"/>
</dbReference>
<dbReference type="OrthoDB" id="3973523at2759"/>
<accession>A0A1L0B7P3</accession>
<evidence type="ECO:0000313" key="4">
    <source>
        <dbReference type="Proteomes" id="UP000183365"/>
    </source>
</evidence>
<dbReference type="VEuPathDB" id="FungiDB:HGUI_04053"/>
<dbReference type="PROSITE" id="PS51820">
    <property type="entry name" value="PA14"/>
    <property type="match status" value="1"/>
</dbReference>
<feature type="signal peptide" evidence="1">
    <location>
        <begin position="1"/>
        <end position="19"/>
    </location>
</feature>
<dbReference type="GO" id="GO:0000128">
    <property type="term" value="P:flocculation"/>
    <property type="evidence" value="ECO:0007669"/>
    <property type="project" value="InterPro"/>
</dbReference>
<dbReference type="InterPro" id="IPR001389">
    <property type="entry name" value="Flocculin"/>
</dbReference>
<feature type="domain" description="PA14" evidence="2">
    <location>
        <begin position="83"/>
        <end position="245"/>
    </location>
</feature>
<evidence type="ECO:0000259" key="2">
    <source>
        <dbReference type="PROSITE" id="PS51820"/>
    </source>
</evidence>
<keyword evidence="1" id="KW-0732">Signal</keyword>
<proteinExistence type="predicted"/>